<feature type="transmembrane region" description="Helical" evidence="9">
    <location>
        <begin position="93"/>
        <end position="118"/>
    </location>
</feature>
<accession>A0A849L2Q0</accession>
<dbReference type="AlphaFoldDB" id="A0A849L2Q0"/>
<evidence type="ECO:0000256" key="4">
    <source>
        <dbReference type="ARBA" id="ARBA00022519"/>
    </source>
</evidence>
<feature type="domain" description="Tripartite ATP-independent periplasmic transporters DctQ component" evidence="10">
    <location>
        <begin position="30"/>
        <end position="163"/>
    </location>
</feature>
<comment type="caution">
    <text evidence="11">The sequence shown here is derived from an EMBL/GenBank/DDBJ whole genome shotgun (WGS) entry which is preliminary data.</text>
</comment>
<dbReference type="PANTHER" id="PTHR35011">
    <property type="entry name" value="2,3-DIKETO-L-GULONATE TRAP TRANSPORTER SMALL PERMEASE PROTEIN YIAM"/>
    <property type="match status" value="1"/>
</dbReference>
<evidence type="ECO:0000256" key="2">
    <source>
        <dbReference type="ARBA" id="ARBA00022448"/>
    </source>
</evidence>
<dbReference type="InterPro" id="IPR055348">
    <property type="entry name" value="DctQ"/>
</dbReference>
<proteinExistence type="inferred from homology"/>
<dbReference type="PANTHER" id="PTHR35011:SF4">
    <property type="entry name" value="SLL1102 PROTEIN"/>
    <property type="match status" value="1"/>
</dbReference>
<evidence type="ECO:0000256" key="7">
    <source>
        <dbReference type="ARBA" id="ARBA00023136"/>
    </source>
</evidence>
<reference evidence="11 12" key="1">
    <citation type="submission" date="2020-05" db="EMBL/GenBank/DDBJ databases">
        <title>Gimesia benthica sp. nov., a novel planctomycete isolated from a deep-sea water sample of the Northwest Indian Ocean.</title>
        <authorList>
            <person name="Wang J."/>
            <person name="Ruan C."/>
            <person name="Song L."/>
            <person name="Zhu Y."/>
            <person name="Li A."/>
            <person name="Zheng X."/>
            <person name="Wang L."/>
            <person name="Lu Z."/>
            <person name="Huang Y."/>
            <person name="Du W."/>
            <person name="Zhou Y."/>
            <person name="Huang L."/>
            <person name="Dai X."/>
        </authorList>
    </citation>
    <scope>NUCLEOTIDE SEQUENCE [LARGE SCALE GENOMIC DNA]</scope>
    <source>
        <strain evidence="11 12">YYQ-30</strain>
    </source>
</reference>
<dbReference type="Proteomes" id="UP000572377">
    <property type="component" value="Unassembled WGS sequence"/>
</dbReference>
<evidence type="ECO:0000256" key="3">
    <source>
        <dbReference type="ARBA" id="ARBA00022475"/>
    </source>
</evidence>
<name>A0A849L2Q0_9RHOB</name>
<evidence type="ECO:0000256" key="9">
    <source>
        <dbReference type="RuleBase" id="RU369079"/>
    </source>
</evidence>
<gene>
    <name evidence="11" type="ORF">HMH01_08680</name>
</gene>
<dbReference type="Pfam" id="PF04290">
    <property type="entry name" value="DctQ"/>
    <property type="match status" value="1"/>
</dbReference>
<evidence type="ECO:0000256" key="6">
    <source>
        <dbReference type="ARBA" id="ARBA00022989"/>
    </source>
</evidence>
<keyword evidence="2 9" id="KW-0813">Transport</keyword>
<comment type="subcellular location">
    <subcellularLocation>
        <location evidence="1 9">Cell inner membrane</location>
        <topology evidence="1 9">Multi-pass membrane protein</topology>
    </subcellularLocation>
</comment>
<keyword evidence="12" id="KW-1185">Reference proteome</keyword>
<evidence type="ECO:0000256" key="1">
    <source>
        <dbReference type="ARBA" id="ARBA00004429"/>
    </source>
</evidence>
<protein>
    <recommendedName>
        <fullName evidence="9">TRAP transporter small permease protein</fullName>
    </recommendedName>
</protein>
<feature type="transmembrane region" description="Helical" evidence="9">
    <location>
        <begin position="138"/>
        <end position="160"/>
    </location>
</feature>
<evidence type="ECO:0000259" key="10">
    <source>
        <dbReference type="Pfam" id="PF04290"/>
    </source>
</evidence>
<dbReference type="GO" id="GO:0022857">
    <property type="term" value="F:transmembrane transporter activity"/>
    <property type="evidence" value="ECO:0007669"/>
    <property type="project" value="UniProtKB-UniRule"/>
</dbReference>
<keyword evidence="5 9" id="KW-0812">Transmembrane</keyword>
<dbReference type="InterPro" id="IPR007387">
    <property type="entry name" value="TRAP_DctQ"/>
</dbReference>
<comment type="function">
    <text evidence="9">Part of the tripartite ATP-independent periplasmic (TRAP) transport system.</text>
</comment>
<comment type="subunit">
    <text evidence="9">The complex comprises the extracytoplasmic solute receptor protein and the two transmembrane proteins.</text>
</comment>
<evidence type="ECO:0000313" key="12">
    <source>
        <dbReference type="Proteomes" id="UP000572377"/>
    </source>
</evidence>
<comment type="similarity">
    <text evidence="8 9">Belongs to the TRAP transporter small permease family.</text>
</comment>
<feature type="transmembrane region" description="Helical" evidence="9">
    <location>
        <begin position="54"/>
        <end position="72"/>
    </location>
</feature>
<sequence>MLAGLSQLTRAIIAVNRLVGGVFAWLSLGIVVVCFWVVVERYLFGNTRLWMQDLYVWLNGAMFTAVAGYALFHDSHVRVDIFYRSASVRKKALADLVGTLVFLLPFAVIVFVYCLPFVERSWRLSEGSANIGGMPGLYILKSFILVFAVLIALQGVAMLARSVLILRGREDLVPDTYRYNTGTE</sequence>
<evidence type="ECO:0000256" key="8">
    <source>
        <dbReference type="ARBA" id="ARBA00038436"/>
    </source>
</evidence>
<evidence type="ECO:0000313" key="11">
    <source>
        <dbReference type="EMBL" id="NNU80514.1"/>
    </source>
</evidence>
<dbReference type="RefSeq" id="WP_171324339.1">
    <property type="nucleotide sequence ID" value="NZ_JABFBC010000001.1"/>
</dbReference>
<dbReference type="GO" id="GO:0005886">
    <property type="term" value="C:plasma membrane"/>
    <property type="evidence" value="ECO:0007669"/>
    <property type="project" value="UniProtKB-SubCell"/>
</dbReference>
<evidence type="ECO:0000256" key="5">
    <source>
        <dbReference type="ARBA" id="ARBA00022692"/>
    </source>
</evidence>
<keyword evidence="3" id="KW-1003">Cell membrane</keyword>
<feature type="transmembrane region" description="Helical" evidence="9">
    <location>
        <begin position="18"/>
        <end position="39"/>
    </location>
</feature>
<keyword evidence="4 9" id="KW-0997">Cell inner membrane</keyword>
<keyword evidence="7 9" id="KW-0472">Membrane</keyword>
<dbReference type="EMBL" id="JABFBC010000001">
    <property type="protein sequence ID" value="NNU80514.1"/>
    <property type="molecule type" value="Genomic_DNA"/>
</dbReference>
<keyword evidence="6 9" id="KW-1133">Transmembrane helix</keyword>
<organism evidence="11 12">
    <name type="scientific">Halovulum dunhuangense</name>
    <dbReference type="NCBI Taxonomy" id="1505036"/>
    <lineage>
        <taxon>Bacteria</taxon>
        <taxon>Pseudomonadati</taxon>
        <taxon>Pseudomonadota</taxon>
        <taxon>Alphaproteobacteria</taxon>
        <taxon>Rhodobacterales</taxon>
        <taxon>Paracoccaceae</taxon>
        <taxon>Halovulum</taxon>
    </lineage>
</organism>